<evidence type="ECO:0000313" key="2">
    <source>
        <dbReference type="Proteomes" id="UP001595848"/>
    </source>
</evidence>
<dbReference type="Pfam" id="PF08837">
    <property type="entry name" value="DUF1810"/>
    <property type="match status" value="1"/>
</dbReference>
<keyword evidence="2" id="KW-1185">Reference proteome</keyword>
<accession>A0ABV8P1Z9</accession>
<comment type="caution">
    <text evidence="1">The sequence shown here is derived from an EMBL/GenBank/DDBJ whole genome shotgun (WGS) entry which is preliminary data.</text>
</comment>
<sequence length="141" mass="15892">MNQDAFNLQRFVDAQADTYQDALAELARGRKTSHWMWFVFPQLRGLGRSPTAQYYGIATRQEAIAYLAHPVLGPRLRLCVDRLLALDCTDPHAIFGSPDDLKLRSCLTLFAAAAPDEPRFDAALRRLYPEGKDQNTLELLA</sequence>
<evidence type="ECO:0000313" key="1">
    <source>
        <dbReference type="EMBL" id="MFC4203186.1"/>
    </source>
</evidence>
<name>A0ABV8P1Z9_9BURK</name>
<dbReference type="Proteomes" id="UP001595848">
    <property type="component" value="Unassembled WGS sequence"/>
</dbReference>
<dbReference type="RefSeq" id="WP_217963015.1">
    <property type="nucleotide sequence ID" value="NZ_JAHTBN010000001.1"/>
</dbReference>
<dbReference type="InterPro" id="IPR014937">
    <property type="entry name" value="DUF1810"/>
</dbReference>
<gene>
    <name evidence="1" type="ORF">ACFOY1_19725</name>
</gene>
<proteinExistence type="predicted"/>
<reference evidence="2" key="1">
    <citation type="journal article" date="2019" name="Int. J. Syst. Evol. Microbiol.">
        <title>The Global Catalogue of Microorganisms (GCM) 10K type strain sequencing project: providing services to taxonomists for standard genome sequencing and annotation.</title>
        <authorList>
            <consortium name="The Broad Institute Genomics Platform"/>
            <consortium name="The Broad Institute Genome Sequencing Center for Infectious Disease"/>
            <person name="Wu L."/>
            <person name="Ma J."/>
        </authorList>
    </citation>
    <scope>NUCLEOTIDE SEQUENCE [LARGE SCALE GENOMIC DNA]</scope>
    <source>
        <strain evidence="2">LMG 24813</strain>
    </source>
</reference>
<dbReference type="EMBL" id="JBHSBV010000009">
    <property type="protein sequence ID" value="MFC4203186.1"/>
    <property type="molecule type" value="Genomic_DNA"/>
</dbReference>
<protein>
    <submittedName>
        <fullName evidence="1">DUF1810 domain-containing protein</fullName>
    </submittedName>
</protein>
<organism evidence="1 2">
    <name type="scientific">Candidimonas humi</name>
    <dbReference type="NCBI Taxonomy" id="683355"/>
    <lineage>
        <taxon>Bacteria</taxon>
        <taxon>Pseudomonadati</taxon>
        <taxon>Pseudomonadota</taxon>
        <taxon>Betaproteobacteria</taxon>
        <taxon>Burkholderiales</taxon>
        <taxon>Alcaligenaceae</taxon>
        <taxon>Candidimonas</taxon>
    </lineage>
</organism>
<dbReference type="PIRSF" id="PIRSF008546">
    <property type="entry name" value="UCP008546"/>
    <property type="match status" value="1"/>
</dbReference>